<dbReference type="Pfam" id="PF12146">
    <property type="entry name" value="Hydrolase_4"/>
    <property type="match status" value="1"/>
</dbReference>
<evidence type="ECO:0000313" key="7">
    <source>
        <dbReference type="Proteomes" id="UP000019141"/>
    </source>
</evidence>
<evidence type="ECO:0000256" key="1">
    <source>
        <dbReference type="ARBA" id="ARBA00001613"/>
    </source>
</evidence>
<dbReference type="InterPro" id="IPR029058">
    <property type="entry name" value="AB_hydrolase_fold"/>
</dbReference>
<dbReference type="InterPro" id="IPR000073">
    <property type="entry name" value="AB_hydrolase_1"/>
</dbReference>
<evidence type="ECO:0000256" key="3">
    <source>
        <dbReference type="ARBA" id="ARBA00013254"/>
    </source>
</evidence>
<dbReference type="InterPro" id="IPR022742">
    <property type="entry name" value="Hydrolase_4"/>
</dbReference>
<reference evidence="6 7" key="1">
    <citation type="journal article" date="2014" name="Nature">
        <title>An environmental bacterial taxon with a large and distinct metabolic repertoire.</title>
        <authorList>
            <person name="Wilson M.C."/>
            <person name="Mori T."/>
            <person name="Ruckert C."/>
            <person name="Uria A.R."/>
            <person name="Helf M.J."/>
            <person name="Takada K."/>
            <person name="Gernert C."/>
            <person name="Steffens U.A."/>
            <person name="Heycke N."/>
            <person name="Schmitt S."/>
            <person name="Rinke C."/>
            <person name="Helfrich E.J."/>
            <person name="Brachmann A.O."/>
            <person name="Gurgui C."/>
            <person name="Wakimoto T."/>
            <person name="Kracht M."/>
            <person name="Crusemann M."/>
            <person name="Hentschel U."/>
            <person name="Abe I."/>
            <person name="Matsunaga S."/>
            <person name="Kalinowski J."/>
            <person name="Takeyama H."/>
            <person name="Piel J."/>
        </authorList>
    </citation>
    <scope>NUCLEOTIDE SEQUENCE [LARGE SCALE GENOMIC DNA]</scope>
    <source>
        <strain evidence="7">TSY1</strain>
    </source>
</reference>
<dbReference type="EMBL" id="AZHW01000122">
    <property type="protein sequence ID" value="ETX02618.1"/>
    <property type="molecule type" value="Genomic_DNA"/>
</dbReference>
<dbReference type="PANTHER" id="PTHR11614">
    <property type="entry name" value="PHOSPHOLIPASE-RELATED"/>
    <property type="match status" value="1"/>
</dbReference>
<dbReference type="SUPFAM" id="SSF53474">
    <property type="entry name" value="alpha/beta-Hydrolases"/>
    <property type="match status" value="1"/>
</dbReference>
<dbReference type="HOGENOM" id="CLU_026209_7_2_7"/>
<name>W4LXI5_ENTF1</name>
<dbReference type="AlphaFoldDB" id="W4LXI5"/>
<dbReference type="Gene3D" id="3.40.50.1820">
    <property type="entry name" value="alpha/beta hydrolase"/>
    <property type="match status" value="1"/>
</dbReference>
<dbReference type="InterPro" id="IPR051044">
    <property type="entry name" value="MAG_DAG_Lipase"/>
</dbReference>
<comment type="caution">
    <text evidence="6">The sequence shown here is derived from an EMBL/GenBank/DDBJ whole genome shotgun (WGS) entry which is preliminary data.</text>
</comment>
<keyword evidence="7" id="KW-1185">Reference proteome</keyword>
<accession>W4LXI5</accession>
<gene>
    <name evidence="6" type="ORF">ETSY1_02915</name>
</gene>
<dbReference type="EC" id="3.1.1.23" evidence="3"/>
<feature type="domain" description="Serine aminopeptidase S33" evidence="5">
    <location>
        <begin position="25"/>
        <end position="257"/>
    </location>
</feature>
<dbReference type="FunFam" id="3.40.50.1820:FF:000117">
    <property type="entry name" value="Monoglyceride lipase, putative"/>
    <property type="match status" value="1"/>
</dbReference>
<evidence type="ECO:0000256" key="4">
    <source>
        <dbReference type="ARBA" id="ARBA00071261"/>
    </source>
</evidence>
<sequence>MATEAVDEFTTTGLKGWHHHVPGSSKPRIVIVHGLSEHSGRHLGTIHQLTAADYECVRFDLRGHGESGGKRQWIESFEDYIDDVQTIFDWIDNHLPAKPVFLHGHSLGGAICLRFTARYQAKLSGLMVNAPAYKIGDGIPAFKIALAKIMNRFLPGLTMKRNLDITAISRDPEVVSGCQNDPLVYAFNTVRQGYEILNALPAMIEHVQHITIPILFTHGQQDRLVSLHGSQELFNSCASRDKEFICFEEAYHEVHNDFDCEAYFQSIIKWLEARCDPLIAHKQ</sequence>
<evidence type="ECO:0000259" key="5">
    <source>
        <dbReference type="Pfam" id="PF12146"/>
    </source>
</evidence>
<evidence type="ECO:0000256" key="2">
    <source>
        <dbReference type="ARBA" id="ARBA00008645"/>
    </source>
</evidence>
<protein>
    <recommendedName>
        <fullName evidence="4">Monoacylglycerol lipase</fullName>
        <ecNumber evidence="3">3.1.1.23</ecNumber>
    </recommendedName>
</protein>
<dbReference type="PRINTS" id="PR00111">
    <property type="entry name" value="ABHYDROLASE"/>
</dbReference>
<dbReference type="Proteomes" id="UP000019141">
    <property type="component" value="Unassembled WGS sequence"/>
</dbReference>
<proteinExistence type="inferred from homology"/>
<evidence type="ECO:0000313" key="6">
    <source>
        <dbReference type="EMBL" id="ETX02618.1"/>
    </source>
</evidence>
<dbReference type="GO" id="GO:0047372">
    <property type="term" value="F:monoacylglycerol lipase activity"/>
    <property type="evidence" value="ECO:0007669"/>
    <property type="project" value="UniProtKB-EC"/>
</dbReference>
<organism evidence="6 7">
    <name type="scientific">Entotheonella factor</name>
    <dbReference type="NCBI Taxonomy" id="1429438"/>
    <lineage>
        <taxon>Bacteria</taxon>
        <taxon>Pseudomonadati</taxon>
        <taxon>Nitrospinota/Tectimicrobiota group</taxon>
        <taxon>Candidatus Tectimicrobiota</taxon>
        <taxon>Candidatus Entotheonellia</taxon>
        <taxon>Candidatus Entotheonellales</taxon>
        <taxon>Candidatus Entotheonellaceae</taxon>
        <taxon>Candidatus Entotheonella</taxon>
    </lineage>
</organism>
<comment type="catalytic activity">
    <reaction evidence="1">
        <text>Hydrolyzes glycerol monoesters of long-chain fatty acids.</text>
        <dbReference type="EC" id="3.1.1.23"/>
    </reaction>
</comment>
<comment type="similarity">
    <text evidence="2">Belongs to the AB hydrolase superfamily.</text>
</comment>